<dbReference type="GO" id="GO:0045905">
    <property type="term" value="P:positive regulation of translational termination"/>
    <property type="evidence" value="ECO:0007669"/>
    <property type="project" value="InterPro"/>
</dbReference>
<keyword evidence="1" id="KW-0472">Membrane</keyword>
<keyword evidence="1" id="KW-1133">Transmembrane helix</keyword>
<feature type="domain" description="Translation initiation factor 5A C-terminal" evidence="2">
    <location>
        <begin position="61"/>
        <end position="100"/>
    </location>
</feature>
<dbReference type="STRING" id="4533.J3MI46"/>
<name>J3MI46_ORYBR</name>
<dbReference type="SUPFAM" id="SSF50249">
    <property type="entry name" value="Nucleic acid-binding proteins"/>
    <property type="match status" value="1"/>
</dbReference>
<dbReference type="InterPro" id="IPR012340">
    <property type="entry name" value="NA-bd_OB-fold"/>
</dbReference>
<keyword evidence="1" id="KW-0812">Transmembrane</keyword>
<dbReference type="InterPro" id="IPR001884">
    <property type="entry name" value="IF5A-like"/>
</dbReference>
<dbReference type="InterPro" id="IPR020189">
    <property type="entry name" value="IF5A_C"/>
</dbReference>
<dbReference type="GO" id="GO:0045901">
    <property type="term" value="P:positive regulation of translational elongation"/>
    <property type="evidence" value="ECO:0007669"/>
    <property type="project" value="InterPro"/>
</dbReference>
<protein>
    <recommendedName>
        <fullName evidence="2">Translation initiation factor 5A C-terminal domain-containing protein</fullName>
    </recommendedName>
</protein>
<dbReference type="Pfam" id="PF01287">
    <property type="entry name" value="eIF-5a"/>
    <property type="match status" value="1"/>
</dbReference>
<evidence type="ECO:0000259" key="2">
    <source>
        <dbReference type="Pfam" id="PF01287"/>
    </source>
</evidence>
<accession>J3MI46</accession>
<dbReference type="GO" id="GO:0043022">
    <property type="term" value="F:ribosome binding"/>
    <property type="evidence" value="ECO:0007669"/>
    <property type="project" value="InterPro"/>
</dbReference>
<feature type="transmembrane region" description="Helical" evidence="1">
    <location>
        <begin position="34"/>
        <end position="53"/>
    </location>
</feature>
<organism evidence="3">
    <name type="scientific">Oryza brachyantha</name>
    <name type="common">malo sina</name>
    <dbReference type="NCBI Taxonomy" id="4533"/>
    <lineage>
        <taxon>Eukaryota</taxon>
        <taxon>Viridiplantae</taxon>
        <taxon>Streptophyta</taxon>
        <taxon>Embryophyta</taxon>
        <taxon>Tracheophyta</taxon>
        <taxon>Spermatophyta</taxon>
        <taxon>Magnoliopsida</taxon>
        <taxon>Liliopsida</taxon>
        <taxon>Poales</taxon>
        <taxon>Poaceae</taxon>
        <taxon>BOP clade</taxon>
        <taxon>Oryzoideae</taxon>
        <taxon>Oryzeae</taxon>
        <taxon>Oryzinae</taxon>
        <taxon>Oryza</taxon>
    </lineage>
</organism>
<proteinExistence type="predicted"/>
<dbReference type="Gene3D" id="2.40.50.140">
    <property type="entry name" value="Nucleic acid-binding proteins"/>
    <property type="match status" value="1"/>
</dbReference>
<dbReference type="HOGENOM" id="CLU_2284656_0_0_1"/>
<dbReference type="Proteomes" id="UP000006038">
    <property type="component" value="Chromosome 7"/>
</dbReference>
<dbReference type="GO" id="GO:0003723">
    <property type="term" value="F:RNA binding"/>
    <property type="evidence" value="ECO:0007669"/>
    <property type="project" value="InterPro"/>
</dbReference>
<dbReference type="EnsemblPlants" id="OB07G10780.1">
    <property type="protein sequence ID" value="OB07G10780.1"/>
    <property type="gene ID" value="OB07G10780"/>
</dbReference>
<dbReference type="PANTHER" id="PTHR11673">
    <property type="entry name" value="TRANSLATION INITIATION FACTOR 5A FAMILY MEMBER"/>
    <property type="match status" value="1"/>
</dbReference>
<dbReference type="GO" id="GO:0003746">
    <property type="term" value="F:translation elongation factor activity"/>
    <property type="evidence" value="ECO:0007669"/>
    <property type="project" value="InterPro"/>
</dbReference>
<evidence type="ECO:0000256" key="1">
    <source>
        <dbReference type="SAM" id="Phobius"/>
    </source>
</evidence>
<reference evidence="3" key="2">
    <citation type="submission" date="2013-04" db="UniProtKB">
        <authorList>
            <consortium name="EnsemblPlants"/>
        </authorList>
    </citation>
    <scope>IDENTIFICATION</scope>
</reference>
<dbReference type="AlphaFoldDB" id="J3MI46"/>
<keyword evidence="4" id="KW-1185">Reference proteome</keyword>
<reference evidence="3" key="1">
    <citation type="journal article" date="2013" name="Nat. Commun.">
        <title>Whole-genome sequencing of Oryza brachyantha reveals mechanisms underlying Oryza genome evolution.</title>
        <authorList>
            <person name="Chen J."/>
            <person name="Huang Q."/>
            <person name="Gao D."/>
            <person name="Wang J."/>
            <person name="Lang Y."/>
            <person name="Liu T."/>
            <person name="Li B."/>
            <person name="Bai Z."/>
            <person name="Luis Goicoechea J."/>
            <person name="Liang C."/>
            <person name="Chen C."/>
            <person name="Zhang W."/>
            <person name="Sun S."/>
            <person name="Liao Y."/>
            <person name="Zhang X."/>
            <person name="Yang L."/>
            <person name="Song C."/>
            <person name="Wang M."/>
            <person name="Shi J."/>
            <person name="Liu G."/>
            <person name="Liu J."/>
            <person name="Zhou H."/>
            <person name="Zhou W."/>
            <person name="Yu Q."/>
            <person name="An N."/>
            <person name="Chen Y."/>
            <person name="Cai Q."/>
            <person name="Wang B."/>
            <person name="Liu B."/>
            <person name="Min J."/>
            <person name="Huang Y."/>
            <person name="Wu H."/>
            <person name="Li Z."/>
            <person name="Zhang Y."/>
            <person name="Yin Y."/>
            <person name="Song W."/>
            <person name="Jiang J."/>
            <person name="Jackson S.A."/>
            <person name="Wing R.A."/>
            <person name="Wang J."/>
            <person name="Chen M."/>
        </authorList>
    </citation>
    <scope>NUCLEOTIDE SEQUENCE [LARGE SCALE GENOMIC DNA]</scope>
    <source>
        <strain evidence="3">cv. IRGC 101232</strain>
    </source>
</reference>
<evidence type="ECO:0000313" key="4">
    <source>
        <dbReference type="Proteomes" id="UP000006038"/>
    </source>
</evidence>
<dbReference type="Gramene" id="OB07G10780.1">
    <property type="protein sequence ID" value="OB07G10780.1"/>
    <property type="gene ID" value="OB07G10780"/>
</dbReference>
<sequence length="102" mass="11937">MVTQSTTLLVLTFSMEKNLKILHPRLITVMQATFLHHIHIILCFFSFNFLCYPRIMRVSYVDRTDYKLIDVSEDGFLSFLTECSNTKYDLSLPTNDTLTNHI</sequence>
<evidence type="ECO:0000313" key="3">
    <source>
        <dbReference type="EnsemblPlants" id="OB07G10780.1"/>
    </source>
</evidence>